<protein>
    <submittedName>
        <fullName evidence="5">Glycosyl transferase family 2</fullName>
    </submittedName>
</protein>
<feature type="transmembrane region" description="Helical" evidence="4">
    <location>
        <begin position="305"/>
        <end position="331"/>
    </location>
</feature>
<evidence type="ECO:0000256" key="1">
    <source>
        <dbReference type="ARBA" id="ARBA00006739"/>
    </source>
</evidence>
<dbReference type="GO" id="GO:0016757">
    <property type="term" value="F:glycosyltransferase activity"/>
    <property type="evidence" value="ECO:0007669"/>
    <property type="project" value="UniProtKB-KW"/>
</dbReference>
<reference evidence="5 6" key="1">
    <citation type="submission" date="2015-03" db="EMBL/GenBank/DDBJ databases">
        <authorList>
            <person name="Zheng J."/>
            <person name="Ganezle M."/>
        </authorList>
    </citation>
    <scope>NUCLEOTIDE SEQUENCE [LARGE SCALE GENOMIC DNA]</scope>
    <source>
        <strain evidence="5 6">LP38</strain>
    </source>
</reference>
<accession>A0A0F3RTZ2</accession>
<dbReference type="Gene3D" id="3.90.550.10">
    <property type="entry name" value="Spore Coat Polysaccharide Biosynthesis Protein SpsA, Chain A"/>
    <property type="match status" value="1"/>
</dbReference>
<evidence type="ECO:0000256" key="4">
    <source>
        <dbReference type="SAM" id="Phobius"/>
    </source>
</evidence>
<keyword evidence="4" id="KW-1133">Transmembrane helix</keyword>
<evidence type="ECO:0000256" key="3">
    <source>
        <dbReference type="ARBA" id="ARBA00022679"/>
    </source>
</evidence>
<feature type="transmembrane region" description="Helical" evidence="4">
    <location>
        <begin position="6"/>
        <end position="30"/>
    </location>
</feature>
<dbReference type="InterPro" id="IPR029044">
    <property type="entry name" value="Nucleotide-diphossugar_trans"/>
</dbReference>
<dbReference type="STRING" id="216463.VC81_04870"/>
<sequence length="417" mass="47746">MSVLDYFVFISIIVIWGILAVNLVLTVAGYTQYLKDVRTPAPTLPDQAPFVSVMVPAHNEGIVIVRTVLSLLNFDYPHDRYEIIVINDNSSDNSAQLLAHIQETYPERNLTVINTDKTNGGKGKSNALNIGLKTAKGSIISVYDADNTPERPALRILVAELLQGDQYGAVIGKFRTRNKNASLLTRFINVETLSFQWMAQAGRLRLFKLCTIPGTNYVIRRNLLERIGGWDTKALAEDTEISFRIYRMGYRINFQPKAVTWEQEPQTLDVWFHQRTRWVKGNIYVILKNLRLVFTKSGRPIRFDLLYFMAVYFLLMTSLILSDSVFVLSVADIAHSSLQGFNNSLWVFAILLFVISTFVTITTEKGEMTLNNLLIIIFMYVVYSQMWLAVAAYGMVGYIREQVFHQQAKWYKTKRYQ</sequence>
<dbReference type="Pfam" id="PF13641">
    <property type="entry name" value="Glyco_tranf_2_3"/>
    <property type="match status" value="1"/>
</dbReference>
<proteinExistence type="inferred from homology"/>
<dbReference type="Proteomes" id="UP000033491">
    <property type="component" value="Unassembled WGS sequence"/>
</dbReference>
<evidence type="ECO:0000313" key="5">
    <source>
        <dbReference type="EMBL" id="KJW13074.1"/>
    </source>
</evidence>
<organism evidence="5 6">
    <name type="scientific">Levilactobacillus spicheri</name>
    <dbReference type="NCBI Taxonomy" id="216463"/>
    <lineage>
        <taxon>Bacteria</taxon>
        <taxon>Bacillati</taxon>
        <taxon>Bacillota</taxon>
        <taxon>Bacilli</taxon>
        <taxon>Lactobacillales</taxon>
        <taxon>Lactobacillaceae</taxon>
        <taxon>Levilactobacillus</taxon>
    </lineage>
</organism>
<keyword evidence="3 5" id="KW-0808">Transferase</keyword>
<dbReference type="SUPFAM" id="SSF53448">
    <property type="entry name" value="Nucleotide-diphospho-sugar transferases"/>
    <property type="match status" value="1"/>
</dbReference>
<dbReference type="CDD" id="cd06423">
    <property type="entry name" value="CESA_like"/>
    <property type="match status" value="1"/>
</dbReference>
<comment type="caution">
    <text evidence="5">The sequence shown here is derived from an EMBL/GenBank/DDBJ whole genome shotgun (WGS) entry which is preliminary data.</text>
</comment>
<feature type="transmembrane region" description="Helical" evidence="4">
    <location>
        <begin position="373"/>
        <end position="396"/>
    </location>
</feature>
<name>A0A0F3RTZ2_9LACO</name>
<keyword evidence="4" id="KW-0472">Membrane</keyword>
<evidence type="ECO:0000256" key="2">
    <source>
        <dbReference type="ARBA" id="ARBA00022676"/>
    </source>
</evidence>
<dbReference type="RefSeq" id="WP_045807025.1">
    <property type="nucleotide sequence ID" value="NZ_JZCR01000011.1"/>
</dbReference>
<dbReference type="OrthoDB" id="9766299at2"/>
<evidence type="ECO:0000313" key="6">
    <source>
        <dbReference type="Proteomes" id="UP000033491"/>
    </source>
</evidence>
<dbReference type="EMBL" id="JZCR01000011">
    <property type="protein sequence ID" value="KJW13074.1"/>
    <property type="molecule type" value="Genomic_DNA"/>
</dbReference>
<dbReference type="PANTHER" id="PTHR43630">
    <property type="entry name" value="POLY-BETA-1,6-N-ACETYL-D-GLUCOSAMINE SYNTHASE"/>
    <property type="match status" value="1"/>
</dbReference>
<keyword evidence="2" id="KW-0328">Glycosyltransferase</keyword>
<comment type="similarity">
    <text evidence="1">Belongs to the glycosyltransferase 2 family.</text>
</comment>
<gene>
    <name evidence="5" type="ORF">VC81_04870</name>
</gene>
<feature type="transmembrane region" description="Helical" evidence="4">
    <location>
        <begin position="343"/>
        <end position="361"/>
    </location>
</feature>
<keyword evidence="4" id="KW-0812">Transmembrane</keyword>
<dbReference type="AlphaFoldDB" id="A0A0F3RTZ2"/>
<dbReference type="PATRIC" id="fig|216463.3.peg.79"/>
<dbReference type="PANTHER" id="PTHR43630:SF1">
    <property type="entry name" value="POLY-BETA-1,6-N-ACETYL-D-GLUCOSAMINE SYNTHASE"/>
    <property type="match status" value="1"/>
</dbReference>